<dbReference type="PROSITE" id="PS50877">
    <property type="entry name" value="GOLOCO"/>
    <property type="match status" value="1"/>
</dbReference>
<dbReference type="InterPro" id="IPR011990">
    <property type="entry name" value="TPR-like_helical_dom_sf"/>
</dbReference>
<dbReference type="Gene3D" id="1.25.40.10">
    <property type="entry name" value="Tetratricopeptide repeat domain"/>
    <property type="match status" value="1"/>
</dbReference>
<reference evidence="2" key="1">
    <citation type="submission" date="2022-11" db="UniProtKB">
        <authorList>
            <consortium name="WormBaseParasite"/>
        </authorList>
    </citation>
    <scope>IDENTIFICATION</scope>
</reference>
<dbReference type="AlphaFoldDB" id="A0A915ECU2"/>
<evidence type="ECO:0000313" key="1">
    <source>
        <dbReference type="Proteomes" id="UP000887574"/>
    </source>
</evidence>
<dbReference type="GO" id="GO:0030695">
    <property type="term" value="F:GTPase regulator activity"/>
    <property type="evidence" value="ECO:0007669"/>
    <property type="project" value="InterPro"/>
</dbReference>
<dbReference type="WBParaSite" id="jg3939">
    <property type="protein sequence ID" value="jg3939"/>
    <property type="gene ID" value="jg3939"/>
</dbReference>
<dbReference type="Proteomes" id="UP000887574">
    <property type="component" value="Unplaced"/>
</dbReference>
<accession>A0A915ECU2</accession>
<keyword evidence="1" id="KW-1185">Reference proteome</keyword>
<name>A0A915ECU2_9BILA</name>
<proteinExistence type="predicted"/>
<protein>
    <submittedName>
        <fullName evidence="2">Uncharacterized protein</fullName>
    </submittedName>
</protein>
<sequence>MGMEHRRRMFTNNAMSASTVDASRLGVGKARQLHVQRSGLLESPVATAKSLDSQMSKSVYAKQEMPAVVLRGQAKPASASEGKDTARLSRKSAKDYFYQGINIGRRLSRRNSTNCDLYCVEGALDDHSDNRHSSSSTLFTLNSPHLMPSLHHRGGTMDQKSNDFLSLLERMQSQRLDDQRCEMPEPVG</sequence>
<dbReference type="SMART" id="SM00390">
    <property type="entry name" value="GoLoco"/>
    <property type="match status" value="1"/>
</dbReference>
<evidence type="ECO:0000313" key="2">
    <source>
        <dbReference type="WBParaSite" id="jg3939"/>
    </source>
</evidence>
<organism evidence="1 2">
    <name type="scientific">Ditylenchus dipsaci</name>
    <dbReference type="NCBI Taxonomy" id="166011"/>
    <lineage>
        <taxon>Eukaryota</taxon>
        <taxon>Metazoa</taxon>
        <taxon>Ecdysozoa</taxon>
        <taxon>Nematoda</taxon>
        <taxon>Chromadorea</taxon>
        <taxon>Rhabditida</taxon>
        <taxon>Tylenchina</taxon>
        <taxon>Tylenchomorpha</taxon>
        <taxon>Sphaerularioidea</taxon>
        <taxon>Anguinidae</taxon>
        <taxon>Anguininae</taxon>
        <taxon>Ditylenchus</taxon>
    </lineage>
</organism>
<dbReference type="Pfam" id="PF02188">
    <property type="entry name" value="GoLoco"/>
    <property type="match status" value="1"/>
</dbReference>
<dbReference type="InterPro" id="IPR003109">
    <property type="entry name" value="GoLoco_motif"/>
</dbReference>